<evidence type="ECO:0000256" key="22">
    <source>
        <dbReference type="SAM" id="SignalP"/>
    </source>
</evidence>
<dbReference type="AlphaFoldDB" id="A0A2K1WMN7"/>
<evidence type="ECO:0000256" key="11">
    <source>
        <dbReference type="ARBA" id="ARBA00022777"/>
    </source>
</evidence>
<gene>
    <name evidence="24" type="ORF">POPTR_019G005300</name>
</gene>
<comment type="catalytic activity">
    <reaction evidence="18">
        <text>L-seryl-[protein] + ATP = O-phospho-L-seryl-[protein] + ADP + H(+)</text>
        <dbReference type="Rhea" id="RHEA:17989"/>
        <dbReference type="Rhea" id="RHEA-COMP:9863"/>
        <dbReference type="Rhea" id="RHEA-COMP:11604"/>
        <dbReference type="ChEBI" id="CHEBI:15378"/>
        <dbReference type="ChEBI" id="CHEBI:29999"/>
        <dbReference type="ChEBI" id="CHEBI:30616"/>
        <dbReference type="ChEBI" id="CHEBI:83421"/>
        <dbReference type="ChEBI" id="CHEBI:456216"/>
        <dbReference type="EC" id="2.7.11.1"/>
    </reaction>
</comment>
<dbReference type="Pfam" id="PF00560">
    <property type="entry name" value="LRR_1"/>
    <property type="match status" value="4"/>
</dbReference>
<evidence type="ECO:0000256" key="1">
    <source>
        <dbReference type="ARBA" id="ARBA00004479"/>
    </source>
</evidence>
<dbReference type="FunFam" id="3.30.200.20:FF:000217">
    <property type="entry name" value="probable LRR receptor-like serine/threonine-protein kinase At1g53430"/>
    <property type="match status" value="1"/>
</dbReference>
<dbReference type="FunFam" id="1.10.510.10:FF:000044">
    <property type="entry name" value="Putative LRR receptor-like serine/threonine-protein kinase"/>
    <property type="match status" value="1"/>
</dbReference>
<keyword evidence="3" id="KW-0723">Serine/threonine-protein kinase</keyword>
<dbReference type="Gene3D" id="1.10.510.10">
    <property type="entry name" value="Transferase(Phosphotransferase) domain 1"/>
    <property type="match status" value="1"/>
</dbReference>
<keyword evidence="16" id="KW-0325">Glycoprotein</keyword>
<dbReference type="Gene3D" id="2.60.120.430">
    <property type="entry name" value="Galactose-binding lectin"/>
    <property type="match status" value="1"/>
</dbReference>
<dbReference type="Pfam" id="PF07714">
    <property type="entry name" value="PK_Tyr_Ser-Thr"/>
    <property type="match status" value="1"/>
</dbReference>
<feature type="signal peptide" evidence="22">
    <location>
        <begin position="1"/>
        <end position="26"/>
    </location>
</feature>
<evidence type="ECO:0000313" key="25">
    <source>
        <dbReference type="Proteomes" id="UP000006729"/>
    </source>
</evidence>
<keyword evidence="7 21" id="KW-0812">Transmembrane</keyword>
<dbReference type="FunFam" id="3.80.10.10:FF:002784">
    <property type="entry name" value="Uncharacterized protein"/>
    <property type="match status" value="1"/>
</dbReference>
<evidence type="ECO:0000256" key="6">
    <source>
        <dbReference type="ARBA" id="ARBA00022679"/>
    </source>
</evidence>
<reference evidence="24" key="2">
    <citation type="submission" date="2017-07" db="EMBL/GenBank/DDBJ databases">
        <title>WGS assembly of Populus trichocarpa.</title>
        <authorList>
            <person name="Tuskan G."/>
            <person name="Difazio S."/>
            <person name="Jansson S."/>
            <person name="Bohlmann J."/>
            <person name="Grigoriev I."/>
            <person name="Hellsten U."/>
            <person name="Putnam N."/>
            <person name="Ralph S."/>
            <person name="Rombauts S."/>
            <person name="Salamov A."/>
            <person name="Schein J."/>
            <person name="Sterck L."/>
            <person name="Aerts A."/>
            <person name="Bhalerao R."/>
            <person name="Bhalerao R."/>
            <person name="Blaudez D."/>
            <person name="Boerjan W."/>
            <person name="Brun A."/>
            <person name="Brunner A."/>
            <person name="Busov V."/>
            <person name="Campbell M."/>
            <person name="Carlson J."/>
            <person name="Chalot M."/>
            <person name="Chapman J."/>
            <person name="Chen G."/>
            <person name="Cooper D."/>
            <person name="Coutinho P."/>
            <person name="Couturier J."/>
            <person name="Covert S."/>
            <person name="Cronk Q."/>
            <person name="Cunningham R."/>
            <person name="Davis J."/>
            <person name="Degroeve S."/>
            <person name="Dejardin A."/>
            <person name="Depamphilis C."/>
            <person name="Detter J."/>
            <person name="Dirks B."/>
            <person name="Dubchak I."/>
            <person name="Duplessis S."/>
            <person name="Ehlting J."/>
            <person name="Ellis B."/>
            <person name="Gendler K."/>
            <person name="Goodstein D."/>
            <person name="Gribskov M."/>
            <person name="Grimwood J."/>
            <person name="Groover A."/>
            <person name="Gunter L."/>
            <person name="Hamberger B."/>
            <person name="Heinze B."/>
            <person name="Helariutta Y."/>
            <person name="Henrissat B."/>
            <person name="Holligan D."/>
            <person name="Holt R."/>
            <person name="Huang W."/>
            <person name="Islam-Faridi N."/>
            <person name="Jones S."/>
            <person name="Jones-Rhoades M."/>
            <person name="Jorgensen R."/>
            <person name="Joshi C."/>
            <person name="Kangasjarvi J."/>
            <person name="Karlsson J."/>
            <person name="Kelleher C."/>
            <person name="Kirkpatrick R."/>
            <person name="Kirst M."/>
            <person name="Kohler A."/>
            <person name="Kalluri U."/>
            <person name="Larimer F."/>
            <person name="Leebens-Mack J."/>
            <person name="Leple J."/>
            <person name="Locascio P."/>
            <person name="Lou Y."/>
            <person name="Lucas S."/>
            <person name="Martin F."/>
            <person name="Montanini B."/>
            <person name="Napoli C."/>
            <person name="Nelson D."/>
            <person name="Nelson C."/>
            <person name="Nieminen K."/>
            <person name="Nilsson O."/>
            <person name="Pereda V."/>
            <person name="Peter G."/>
            <person name="Philippe R."/>
            <person name="Pilate G."/>
            <person name="Poliakov A."/>
            <person name="Razumovskaya J."/>
            <person name="Richardson P."/>
            <person name="Rinaldi C."/>
            <person name="Ritland K."/>
            <person name="Rouze P."/>
            <person name="Ryaboy D."/>
            <person name="Schmutz J."/>
            <person name="Schrader J."/>
            <person name="Segerman B."/>
            <person name="Shin H."/>
            <person name="Siddiqui A."/>
            <person name="Sterky F."/>
            <person name="Terry A."/>
            <person name="Tsai C."/>
            <person name="Uberbacher E."/>
            <person name="Unneberg P."/>
            <person name="Vahala J."/>
            <person name="Wall K."/>
            <person name="Wessler S."/>
            <person name="Yang G."/>
            <person name="Yin T."/>
            <person name="Douglas C."/>
            <person name="Marra M."/>
            <person name="Sandberg G."/>
            <person name="Van De Peer Y."/>
            <person name="Rokhsar D."/>
        </authorList>
    </citation>
    <scope>NUCLEOTIDE SEQUENCE</scope>
    <source>
        <strain evidence="24">Nisqually-1</strain>
    </source>
</reference>
<name>A0A2K1WMN7_POPTR</name>
<dbReference type="InterPro" id="IPR008271">
    <property type="entry name" value="Ser/Thr_kinase_AS"/>
</dbReference>
<dbReference type="PROSITE" id="PS00107">
    <property type="entry name" value="PROTEIN_KINASE_ATP"/>
    <property type="match status" value="1"/>
</dbReference>
<evidence type="ECO:0000256" key="9">
    <source>
        <dbReference type="ARBA" id="ARBA00022737"/>
    </source>
</evidence>
<dbReference type="PANTHER" id="PTHR48006:SF66">
    <property type="entry name" value="PROTEIN KINASE DOMAIN-CONTAINING PROTEIN"/>
    <property type="match status" value="1"/>
</dbReference>
<feature type="chain" id="PRO_5033762055" description="non-specific serine/threonine protein kinase" evidence="22">
    <location>
        <begin position="27"/>
        <end position="1003"/>
    </location>
</feature>
<feature type="transmembrane region" description="Helical" evidence="21">
    <location>
        <begin position="603"/>
        <end position="625"/>
    </location>
</feature>
<reference evidence="24 25" key="1">
    <citation type="journal article" date="2006" name="Science">
        <title>The genome of black cottonwood, Populus trichocarpa (Torr. &amp; Gray).</title>
        <authorList>
            <person name="Tuskan G.A."/>
            <person name="Difazio S."/>
            <person name="Jansson S."/>
            <person name="Bohlmann J."/>
            <person name="Grigoriev I."/>
            <person name="Hellsten U."/>
            <person name="Putnam N."/>
            <person name="Ralph S."/>
            <person name="Rombauts S."/>
            <person name="Salamov A."/>
            <person name="Schein J."/>
            <person name="Sterck L."/>
            <person name="Aerts A."/>
            <person name="Bhalerao R.R."/>
            <person name="Bhalerao R.P."/>
            <person name="Blaudez D."/>
            <person name="Boerjan W."/>
            <person name="Brun A."/>
            <person name="Brunner A."/>
            <person name="Busov V."/>
            <person name="Campbell M."/>
            <person name="Carlson J."/>
            <person name="Chalot M."/>
            <person name="Chapman J."/>
            <person name="Chen G.L."/>
            <person name="Cooper D."/>
            <person name="Coutinho P.M."/>
            <person name="Couturier J."/>
            <person name="Covert S."/>
            <person name="Cronk Q."/>
            <person name="Cunningham R."/>
            <person name="Davis J."/>
            <person name="Degroeve S."/>
            <person name="Dejardin A."/>
            <person name="Depamphilis C."/>
            <person name="Detter J."/>
            <person name="Dirks B."/>
            <person name="Dubchak I."/>
            <person name="Duplessis S."/>
            <person name="Ehlting J."/>
            <person name="Ellis B."/>
            <person name="Gendler K."/>
            <person name="Goodstein D."/>
            <person name="Gribskov M."/>
            <person name="Grimwood J."/>
            <person name="Groover A."/>
            <person name="Gunter L."/>
            <person name="Hamberger B."/>
            <person name="Heinze B."/>
            <person name="Helariutta Y."/>
            <person name="Henrissat B."/>
            <person name="Holligan D."/>
            <person name="Holt R."/>
            <person name="Huang W."/>
            <person name="Islam-Faridi N."/>
            <person name="Jones S."/>
            <person name="Jones-Rhoades M."/>
            <person name="Jorgensen R."/>
            <person name="Joshi C."/>
            <person name="Kangasjarvi J."/>
            <person name="Karlsson J."/>
            <person name="Kelleher C."/>
            <person name="Kirkpatrick R."/>
            <person name="Kirst M."/>
            <person name="Kohler A."/>
            <person name="Kalluri U."/>
            <person name="Larimer F."/>
            <person name="Leebens-Mack J."/>
            <person name="Leple J.C."/>
            <person name="Locascio P."/>
            <person name="Lou Y."/>
            <person name="Lucas S."/>
            <person name="Martin F."/>
            <person name="Montanini B."/>
            <person name="Napoli C."/>
            <person name="Nelson D.R."/>
            <person name="Nelson C."/>
            <person name="Nieminen K."/>
            <person name="Nilsson O."/>
            <person name="Pereda V."/>
            <person name="Peter G."/>
            <person name="Philippe R."/>
            <person name="Pilate G."/>
            <person name="Poliakov A."/>
            <person name="Razumovskaya J."/>
            <person name="Richardson P."/>
            <person name="Rinaldi C."/>
            <person name="Ritland K."/>
            <person name="Rouze P."/>
            <person name="Ryaboy D."/>
            <person name="Schmutz J."/>
            <person name="Schrader J."/>
            <person name="Segerman B."/>
            <person name="Shin H."/>
            <person name="Siddiqui A."/>
            <person name="Sterky F."/>
            <person name="Terry A."/>
            <person name="Tsai C.J."/>
            <person name="Uberbacher E."/>
            <person name="Unneberg P."/>
            <person name="Vahala J."/>
            <person name="Wall K."/>
            <person name="Wessler S."/>
            <person name="Yang G."/>
            <person name="Yin T."/>
            <person name="Douglas C."/>
            <person name="Marra M."/>
            <person name="Sandberg G."/>
            <person name="Van de Peer Y."/>
            <person name="Rokhsar D."/>
        </authorList>
    </citation>
    <scope>NUCLEOTIDE SEQUENCE [LARGE SCALE GENOMIC DNA]</scope>
    <source>
        <strain evidence="25">cv. Nisqually</strain>
        <strain evidence="24">Nisqually-1</strain>
    </source>
</reference>
<dbReference type="FunFam" id="2.60.120.430:FF:000004">
    <property type="entry name" value="Putative leucine-rich repeat receptor-like serine/threonine-protein kinase"/>
    <property type="match status" value="1"/>
</dbReference>
<evidence type="ECO:0000256" key="18">
    <source>
        <dbReference type="ARBA" id="ARBA00048679"/>
    </source>
</evidence>
<comment type="catalytic activity">
    <reaction evidence="17">
        <text>L-threonyl-[protein] + ATP = O-phospho-L-threonyl-[protein] + ADP + H(+)</text>
        <dbReference type="Rhea" id="RHEA:46608"/>
        <dbReference type="Rhea" id="RHEA-COMP:11060"/>
        <dbReference type="Rhea" id="RHEA-COMP:11605"/>
        <dbReference type="ChEBI" id="CHEBI:15378"/>
        <dbReference type="ChEBI" id="CHEBI:30013"/>
        <dbReference type="ChEBI" id="CHEBI:30616"/>
        <dbReference type="ChEBI" id="CHEBI:61977"/>
        <dbReference type="ChEBI" id="CHEBI:456216"/>
        <dbReference type="EC" id="2.7.11.1"/>
    </reaction>
</comment>
<dbReference type="SUPFAM" id="SSF56112">
    <property type="entry name" value="Protein kinase-like (PK-like)"/>
    <property type="match status" value="1"/>
</dbReference>
<evidence type="ECO:0000256" key="7">
    <source>
        <dbReference type="ARBA" id="ARBA00022692"/>
    </source>
</evidence>
<evidence type="ECO:0000256" key="4">
    <source>
        <dbReference type="ARBA" id="ARBA00022553"/>
    </source>
</evidence>
<sequence length="1003" mass="111369">MAPALSDILRITSSLLVLMLLMFCMGAINLEAQVGNLAPDEVEALLEVATQLGKKGWNRNMTLCNDTILPRKLEADNKVVCNCSVPGEPCHVIALYLKMQDLDGTLPKAIEKLPHLKHLVLWANYLSGNIPSEWANTKLETLSVGVNRLTGKIPSYLGRITTLSYLNIQDNMFSGTVPPELGGLVNLENLTLSANNLTGELPQALINLTGLKELRLSSNNFTGRIPDFIQSWKQLDTLEIQAGGFTGPIPSSISLLTKLTDLKISNLLGDGSDFPNLESIAGIKYLLLSNCNLSGKFPIYLTRMAHLKNLDLSFNRLNGSLPTNYDGLQSLETMYLTWNMFTGPIPEWINERNARYEIDLSYNNFTSEAKCRETLNLFKSTWGGNYSKPVECLSVCSEERYSVHINCGGPEAPIGNTIYEADNEQGGAAKYVFKKEVDWQTSTTGHIWDVPASLDHYIAQNKSMLRMDNSVLYTNARLTPLSLTYHVPCLANGNYKVKLHFAEIVIRDNRSYYSLGRRIFDVYIQEIVVLKDFDVVKEARGVDKVYIHNYTALVTNGALEIRLHWAGKGTTRSPKKGIYGPLISAIDVESDFKPPNKGRRKRFIVAGAVVLSLFLVFILLSSLWWKGYLGGRKSRDRELVGLDLLTGIFTFSQIKAATNDFDPANKIGEGGFGCVYKGALSDGIQIAVKQLSAKSKQGNREFVNEIGMISALQHPNLVRLYGCCIEGKQLLLVYEYMENNSLAHVLFGTKEIQAKKLDWRTRQRICLSIAKGLVFLHEESTLKIVHRDIKGTNILLDKDMNAKISDFGMAKLDDEDNTHIDTRVAGTMGYMAPEYALYGYLTYKADVYSFGVVALEIVSGMNNVKFRRDENFVCLLDWVLYLQKNGDIMAMVDPRLGSEFNKKEVVRMINVALLCTNQSPALRPTMSTVVSMLEGKTDVEDLVMVPSTLVDPSGYATALHNKFAQSSVSGSLSESQSLVKSSEGPWTASSSSSAQDLYPISKS</sequence>
<keyword evidence="11" id="KW-0418">Kinase</keyword>
<proteinExistence type="predicted"/>
<dbReference type="GO" id="GO:0005524">
    <property type="term" value="F:ATP binding"/>
    <property type="evidence" value="ECO:0007669"/>
    <property type="project" value="UniProtKB-UniRule"/>
</dbReference>
<evidence type="ECO:0000256" key="8">
    <source>
        <dbReference type="ARBA" id="ARBA00022729"/>
    </source>
</evidence>
<dbReference type="PANTHER" id="PTHR48006">
    <property type="entry name" value="LEUCINE-RICH REPEAT-CONTAINING PROTEIN DDB_G0281931-RELATED"/>
    <property type="match status" value="1"/>
</dbReference>
<dbReference type="InterPro" id="IPR001245">
    <property type="entry name" value="Ser-Thr/Tyr_kinase_cat_dom"/>
</dbReference>
<keyword evidence="15" id="KW-0675">Receptor</keyword>
<organism evidence="24 25">
    <name type="scientific">Populus trichocarpa</name>
    <name type="common">Western balsam poplar</name>
    <name type="synonym">Populus balsamifera subsp. trichocarpa</name>
    <dbReference type="NCBI Taxonomy" id="3694"/>
    <lineage>
        <taxon>Eukaryota</taxon>
        <taxon>Viridiplantae</taxon>
        <taxon>Streptophyta</taxon>
        <taxon>Embryophyta</taxon>
        <taxon>Tracheophyta</taxon>
        <taxon>Spermatophyta</taxon>
        <taxon>Magnoliopsida</taxon>
        <taxon>eudicotyledons</taxon>
        <taxon>Gunneridae</taxon>
        <taxon>Pentapetalae</taxon>
        <taxon>rosids</taxon>
        <taxon>fabids</taxon>
        <taxon>Malpighiales</taxon>
        <taxon>Salicaceae</taxon>
        <taxon>Saliceae</taxon>
        <taxon>Populus</taxon>
    </lineage>
</organism>
<feature type="region of interest" description="Disordered" evidence="20">
    <location>
        <begin position="979"/>
        <end position="1003"/>
    </location>
</feature>
<dbReference type="InterPro" id="IPR011009">
    <property type="entry name" value="Kinase-like_dom_sf"/>
</dbReference>
<dbReference type="CDD" id="cd14066">
    <property type="entry name" value="STKc_IRAK"/>
    <property type="match status" value="1"/>
</dbReference>
<evidence type="ECO:0000256" key="21">
    <source>
        <dbReference type="SAM" id="Phobius"/>
    </source>
</evidence>
<evidence type="ECO:0000259" key="23">
    <source>
        <dbReference type="PROSITE" id="PS50011"/>
    </source>
</evidence>
<dbReference type="ExpressionAtlas" id="A0A2K1WMN7">
    <property type="expression patterns" value="baseline and differential"/>
</dbReference>
<evidence type="ECO:0000256" key="2">
    <source>
        <dbReference type="ARBA" id="ARBA00012513"/>
    </source>
</evidence>
<keyword evidence="5" id="KW-0433">Leucine-rich repeat</keyword>
<dbReference type="EC" id="2.7.11.1" evidence="2"/>
<keyword evidence="9" id="KW-0677">Repeat</keyword>
<dbReference type="PROSITE" id="PS50011">
    <property type="entry name" value="PROTEIN_KINASE_DOM"/>
    <property type="match status" value="1"/>
</dbReference>
<evidence type="ECO:0000256" key="20">
    <source>
        <dbReference type="SAM" id="MobiDB-lite"/>
    </source>
</evidence>
<dbReference type="Gene3D" id="3.30.200.20">
    <property type="entry name" value="Phosphorylase Kinase, domain 1"/>
    <property type="match status" value="1"/>
</dbReference>
<evidence type="ECO:0000256" key="14">
    <source>
        <dbReference type="ARBA" id="ARBA00023136"/>
    </source>
</evidence>
<evidence type="ECO:0000256" key="13">
    <source>
        <dbReference type="ARBA" id="ARBA00022989"/>
    </source>
</evidence>
<dbReference type="InterPro" id="IPR021720">
    <property type="entry name" value="Malectin_dom"/>
</dbReference>
<keyword evidence="14 21" id="KW-0472">Membrane</keyword>
<keyword evidence="13 21" id="KW-1133">Transmembrane helix</keyword>
<evidence type="ECO:0000256" key="5">
    <source>
        <dbReference type="ARBA" id="ARBA00022614"/>
    </source>
</evidence>
<dbReference type="InParanoid" id="A0A2K1WMN7"/>
<evidence type="ECO:0000256" key="19">
    <source>
        <dbReference type="PROSITE-ProRule" id="PRU10141"/>
    </source>
</evidence>
<evidence type="ECO:0000256" key="10">
    <source>
        <dbReference type="ARBA" id="ARBA00022741"/>
    </source>
</evidence>
<dbReference type="Gene3D" id="3.80.10.10">
    <property type="entry name" value="Ribonuclease Inhibitor"/>
    <property type="match status" value="3"/>
</dbReference>
<dbReference type="InterPro" id="IPR051824">
    <property type="entry name" value="LRR_Rcpt-Like_S/T_Kinase"/>
</dbReference>
<feature type="binding site" evidence="19">
    <location>
        <position position="689"/>
    </location>
    <ligand>
        <name>ATP</name>
        <dbReference type="ChEBI" id="CHEBI:30616"/>
    </ligand>
</feature>
<dbReference type="EMBL" id="CM009308">
    <property type="protein sequence ID" value="RQP03238.1"/>
    <property type="molecule type" value="Genomic_DNA"/>
</dbReference>
<protein>
    <recommendedName>
        <fullName evidence="2">non-specific serine/threonine protein kinase</fullName>
        <ecNumber evidence="2">2.7.11.1</ecNumber>
    </recommendedName>
</protein>
<keyword evidence="10 19" id="KW-0547">Nucleotide-binding</keyword>
<dbReference type="SMART" id="SM00220">
    <property type="entry name" value="S_TKc"/>
    <property type="match status" value="1"/>
</dbReference>
<keyword evidence="25" id="KW-1185">Reference proteome</keyword>
<evidence type="ECO:0000256" key="3">
    <source>
        <dbReference type="ARBA" id="ARBA00022527"/>
    </source>
</evidence>
<keyword evidence="4" id="KW-0597">Phosphoprotein</keyword>
<feature type="domain" description="Protein kinase" evidence="23">
    <location>
        <begin position="661"/>
        <end position="943"/>
    </location>
</feature>
<evidence type="ECO:0000256" key="16">
    <source>
        <dbReference type="ARBA" id="ARBA00023180"/>
    </source>
</evidence>
<dbReference type="GO" id="GO:0004674">
    <property type="term" value="F:protein serine/threonine kinase activity"/>
    <property type="evidence" value="ECO:0000318"/>
    <property type="project" value="GO_Central"/>
</dbReference>
<dbReference type="Pfam" id="PF11721">
    <property type="entry name" value="Malectin"/>
    <property type="match status" value="1"/>
</dbReference>
<dbReference type="GO" id="GO:0016020">
    <property type="term" value="C:membrane"/>
    <property type="evidence" value="ECO:0000318"/>
    <property type="project" value="GO_Central"/>
</dbReference>
<dbReference type="InterPro" id="IPR001611">
    <property type="entry name" value="Leu-rich_rpt"/>
</dbReference>
<accession>A0A2K1WMN7</accession>
<dbReference type="EMBL" id="CM009308">
    <property type="protein sequence ID" value="PNS89778.1"/>
    <property type="molecule type" value="Genomic_DNA"/>
</dbReference>
<dbReference type="InterPro" id="IPR000719">
    <property type="entry name" value="Prot_kinase_dom"/>
</dbReference>
<dbReference type="PROSITE" id="PS00108">
    <property type="entry name" value="PROTEIN_KINASE_ST"/>
    <property type="match status" value="1"/>
</dbReference>
<evidence type="ECO:0000256" key="15">
    <source>
        <dbReference type="ARBA" id="ARBA00023170"/>
    </source>
</evidence>
<evidence type="ECO:0000256" key="12">
    <source>
        <dbReference type="ARBA" id="ARBA00022840"/>
    </source>
</evidence>
<keyword evidence="6" id="KW-0808">Transferase</keyword>
<dbReference type="InterPro" id="IPR017441">
    <property type="entry name" value="Protein_kinase_ATP_BS"/>
</dbReference>
<keyword evidence="8 22" id="KW-0732">Signal</keyword>
<evidence type="ECO:0000313" key="24">
    <source>
        <dbReference type="EMBL" id="PNS89778.1"/>
    </source>
</evidence>
<dbReference type="Proteomes" id="UP000006729">
    <property type="component" value="Chromosome 19"/>
</dbReference>
<dbReference type="InterPro" id="IPR032675">
    <property type="entry name" value="LRR_dom_sf"/>
</dbReference>
<comment type="subcellular location">
    <subcellularLocation>
        <location evidence="1">Membrane</location>
        <topology evidence="1">Single-pass type I membrane protein</topology>
    </subcellularLocation>
</comment>
<dbReference type="SUPFAM" id="SSF52058">
    <property type="entry name" value="L domain-like"/>
    <property type="match status" value="1"/>
</dbReference>
<keyword evidence="12 19" id="KW-0067">ATP-binding</keyword>
<evidence type="ECO:0000256" key="17">
    <source>
        <dbReference type="ARBA" id="ARBA00047899"/>
    </source>
</evidence>